<dbReference type="Pfam" id="PF01663">
    <property type="entry name" value="Phosphodiest"/>
    <property type="match status" value="1"/>
</dbReference>
<feature type="region of interest" description="Disordered" evidence="1">
    <location>
        <begin position="96"/>
        <end position="146"/>
    </location>
</feature>
<dbReference type="OrthoDB" id="415411at2759"/>
<dbReference type="GO" id="GO:0009141">
    <property type="term" value="P:nucleoside triphosphate metabolic process"/>
    <property type="evidence" value="ECO:0007669"/>
    <property type="project" value="TreeGrafter"/>
</dbReference>
<dbReference type="FunFam" id="3.30.1360.180:FF:000003">
    <property type="entry name" value="Type I phosphodiesterase/nucleotide pyrophosphatase family protein"/>
    <property type="match status" value="1"/>
</dbReference>
<dbReference type="InterPro" id="IPR017850">
    <property type="entry name" value="Alkaline_phosphatase_core_sf"/>
</dbReference>
<feature type="region of interest" description="Disordered" evidence="1">
    <location>
        <begin position="634"/>
        <end position="753"/>
    </location>
</feature>
<reference evidence="4" key="1">
    <citation type="journal article" date="2013" name="Ind. Biotechnol.">
        <title>Comparative genomics analysis of Trichoderma reesei strains.</title>
        <authorList>
            <person name="Koike H."/>
            <person name="Aerts A."/>
            <person name="LaButti K."/>
            <person name="Grigoriev I.V."/>
            <person name="Baker S.E."/>
        </authorList>
    </citation>
    <scope>NUCLEOTIDE SEQUENCE [LARGE SCALE GENOMIC DNA]</scope>
    <source>
        <strain evidence="4">ATCC 56765 / BCRC 32924 / NRRL 11460 / Rut C-30</strain>
    </source>
</reference>
<organism evidence="3 4">
    <name type="scientific">Hypocrea jecorina (strain ATCC 56765 / BCRC 32924 / NRRL 11460 / Rut C-30)</name>
    <name type="common">Trichoderma reesei</name>
    <dbReference type="NCBI Taxonomy" id="1344414"/>
    <lineage>
        <taxon>Eukaryota</taxon>
        <taxon>Fungi</taxon>
        <taxon>Dikarya</taxon>
        <taxon>Ascomycota</taxon>
        <taxon>Pezizomycotina</taxon>
        <taxon>Sordariomycetes</taxon>
        <taxon>Hypocreomycetidae</taxon>
        <taxon>Hypocreales</taxon>
        <taxon>Hypocreaceae</taxon>
        <taxon>Trichoderma</taxon>
    </lineage>
</organism>
<dbReference type="SUPFAM" id="SSF53649">
    <property type="entry name" value="Alkaline phosphatase-like"/>
    <property type="match status" value="1"/>
</dbReference>
<accession>A0A024S3Z6</accession>
<gene>
    <name evidence="3" type="ORF">M419DRAFT_84899</name>
</gene>
<dbReference type="KEGG" id="trr:M419DRAFT_84899"/>
<feature type="transmembrane region" description="Helical" evidence="2">
    <location>
        <begin position="200"/>
        <end position="219"/>
    </location>
</feature>
<proteinExistence type="predicted"/>
<dbReference type="PANTHER" id="PTHR10151">
    <property type="entry name" value="ECTONUCLEOTIDE PYROPHOSPHATASE/PHOSPHODIESTERASE"/>
    <property type="match status" value="1"/>
</dbReference>
<keyword evidence="2" id="KW-0472">Membrane</keyword>
<dbReference type="Gene3D" id="3.40.720.10">
    <property type="entry name" value="Alkaline Phosphatase, subunit A"/>
    <property type="match status" value="1"/>
</dbReference>
<feature type="compositionally biased region" description="Low complexity" evidence="1">
    <location>
        <begin position="662"/>
        <end position="677"/>
    </location>
</feature>
<dbReference type="EMBL" id="KI911154">
    <property type="protein sequence ID" value="ETS00054.1"/>
    <property type="molecule type" value="Genomic_DNA"/>
</dbReference>
<feature type="compositionally biased region" description="Basic and acidic residues" evidence="1">
    <location>
        <begin position="647"/>
        <end position="659"/>
    </location>
</feature>
<evidence type="ECO:0000256" key="1">
    <source>
        <dbReference type="SAM" id="MobiDB-lite"/>
    </source>
</evidence>
<feature type="compositionally biased region" description="Polar residues" evidence="1">
    <location>
        <begin position="109"/>
        <end position="123"/>
    </location>
</feature>
<evidence type="ECO:0000313" key="4">
    <source>
        <dbReference type="Proteomes" id="UP000024376"/>
    </source>
</evidence>
<dbReference type="GO" id="GO:0017111">
    <property type="term" value="F:ribonucleoside triphosphate phosphatase activity"/>
    <property type="evidence" value="ECO:0007669"/>
    <property type="project" value="TreeGrafter"/>
</dbReference>
<dbReference type="InterPro" id="IPR002591">
    <property type="entry name" value="Phosphodiest/P_Trfase"/>
</dbReference>
<feature type="compositionally biased region" description="Low complexity" evidence="1">
    <location>
        <begin position="690"/>
        <end position="739"/>
    </location>
</feature>
<name>A0A024S3Z6_HYPJR</name>
<dbReference type="Gene3D" id="3.30.1360.180">
    <property type="match status" value="1"/>
</dbReference>
<protein>
    <submittedName>
        <fullName evidence="3">Ectonucleotide pyrophosphatase/phosphodiesterase family member 3</fullName>
    </submittedName>
</protein>
<dbReference type="AlphaFoldDB" id="A0A024S3Z6"/>
<sequence length="779" mass="85863">MAPNPPDGSAARGDRDNSSLLLPTAYDDDASSINSRDQDTDSEDDALQQRARNSRELRAHDRIVLMEEEELDQLVTDSRRKQELVRRGSALALPLPNPFRGLGRKPSLGSMSTAGSSNENVTGASEKRGASRTRRNTKRERLMEEAQHGEDGRLMYEMEEGGMKEGSSTGESSESDEYDRRTLNALAHAKSQRGRSWRRWLFIHSLIFIGFAILVLAAWKLSKGRRSSSSIKAHLTSNGTALFAPTTIIISLDGFRADFLQRGLTPRLNAFVKEGVSPKWMHPSFPSVTFPNHYTLATGLYPEAHGIVGNTFWDPELQADFHYTDPARSLDPKWWGGEPFWVTAEKQGVSSAIHMWPGSEAHILHLEPEYVDKFNGKEELDNKVSRILGWLDLPGRESGLAAGTKGTRPQLIAAYVPNVDSDGHKYGPNSTEIRSTIQEVDAMMDKIFKGLDARNLTHIVNVIVVSDHGMATTDTTRLLQLEDLVDTSKIEHIDGWPLYGLRPKNPDDLQGMYDGLAEKAKSNSNFDVYLRDVNMPERYHFTQNDRIAPLWIVPKTGWAIVTKDQLDVEDAKANGDVYHPRGLHGYDHEHPLMRAIFIARGPAFPHPANSQVDVFQNIEVYNLLCDSLGVRPKPNNGTLRLPLKPIGTHDGDEEPKIPEDPVTSYTVSSTSSVSVKTQTIPRPSVPPKPTTSISTSTSTSASLSSTSSTSATSSSQSSSSLSRPHSSTSTAAPTPTQTPQDDEDGQDSSGSLKDTVAGLWDWVSKELGKVWHKITDGSG</sequence>
<evidence type="ECO:0000313" key="3">
    <source>
        <dbReference type="EMBL" id="ETS00054.1"/>
    </source>
</evidence>
<feature type="region of interest" description="Disordered" evidence="1">
    <location>
        <begin position="1"/>
        <end position="59"/>
    </location>
</feature>
<dbReference type="HOGENOM" id="CLU_017594_4_0_1"/>
<evidence type="ECO:0000256" key="2">
    <source>
        <dbReference type="SAM" id="Phobius"/>
    </source>
</evidence>
<keyword evidence="2" id="KW-1133">Transmembrane helix</keyword>
<dbReference type="GO" id="GO:0047429">
    <property type="term" value="F:nucleoside triphosphate diphosphatase activity"/>
    <property type="evidence" value="ECO:0007669"/>
    <property type="project" value="TreeGrafter"/>
</dbReference>
<keyword evidence="2" id="KW-0812">Transmembrane</keyword>
<dbReference type="CDD" id="cd16018">
    <property type="entry name" value="Enpp"/>
    <property type="match status" value="1"/>
</dbReference>
<dbReference type="Proteomes" id="UP000024376">
    <property type="component" value="Unassembled WGS sequence"/>
</dbReference>
<dbReference type="PANTHER" id="PTHR10151:SF120">
    <property type="entry name" value="BIS(5'-ADENOSYL)-TRIPHOSPHATASE"/>
    <property type="match status" value="1"/>
</dbReference>